<accession>A0A812K516</accession>
<feature type="compositionally biased region" description="Basic and acidic residues" evidence="4">
    <location>
        <begin position="1"/>
        <end position="11"/>
    </location>
</feature>
<evidence type="ECO:0000256" key="1">
    <source>
        <dbReference type="ARBA" id="ARBA00022676"/>
    </source>
</evidence>
<dbReference type="Gene3D" id="1.25.40.10">
    <property type="entry name" value="Tetratricopeptide repeat domain"/>
    <property type="match status" value="1"/>
</dbReference>
<dbReference type="Proteomes" id="UP000604046">
    <property type="component" value="Unassembled WGS sequence"/>
</dbReference>
<dbReference type="SUPFAM" id="SSF48452">
    <property type="entry name" value="TPR-like"/>
    <property type="match status" value="1"/>
</dbReference>
<feature type="compositionally biased region" description="Basic residues" evidence="4">
    <location>
        <begin position="15"/>
        <end position="25"/>
    </location>
</feature>
<name>A0A812K516_9DINO</name>
<evidence type="ECO:0000313" key="6">
    <source>
        <dbReference type="EMBL" id="CAE7220940.1"/>
    </source>
</evidence>
<evidence type="ECO:0000259" key="5">
    <source>
        <dbReference type="Pfam" id="PF04577"/>
    </source>
</evidence>
<keyword evidence="3" id="KW-0325">Glycoprotein</keyword>
<dbReference type="EMBL" id="CAJNDS010000589">
    <property type="protein sequence ID" value="CAE7220940.1"/>
    <property type="molecule type" value="Genomic_DNA"/>
</dbReference>
<dbReference type="GO" id="GO:0016757">
    <property type="term" value="F:glycosyltransferase activity"/>
    <property type="evidence" value="ECO:0007669"/>
    <property type="project" value="UniProtKB-KW"/>
</dbReference>
<sequence length="1600" mass="172468">MPGAEMKRREGPSFSKRRQAKREAKKARAYLEEGSRFYRLGRSNFHTQALLKAKELLAAAVALQPTPAGFFYLGGTLNLLSRPNTAARAYRECIRLDPLSAAAHQNLAQVYDDLGNRTAAHVHYKQWAQLEPSAQAKKGLALSYLWEHTHHLQEGSRLCDEASELDPRDPSIPFDCAQLLVLLLPPGDEADGRIGSEACGPGPEEICSDASSSHWMTHIEPKFRRAQEATFASWTGGPRPLAHHQDGAEWAKGTGALCPNGGEAIRDPGLMAGAEDPVLLSLGGGVYGQRMPHTFGGRFSWAGQRYVERSVRMSKLTDVMVSGNEGVITKGCQILVPYYDKQVPWHENLPSPAIPAEPVRWLPVALWLLVMFPANFFSFLVDELARLAVWLTVSRQRIPLLVPADRGQLKPFMYDWLALLGGFDLIPYDVRPHFMGAARVAEPRFFVRQLHVVDWQDAPGSARREDVFLLPPRWALQRLRDLVVGRAFGFAKADAKHGGGKTLLWIQRAVATTRRVANEAELLGAMMNLVGHGWELQIFSDSPMPSARRALELFRSADIVVGVHGSGQANVVFCRPGTGIIDINLPEPHSQYTAHNSYALGFRYRLVMLQGVGLHQSLNITLPVGDVLDALRSLTGRAGEASQSSQLRNAESAGAEPAAPQALAWGLSLEDLPVRDNGVSPRDWCVSGMFTMQILKIWLQSQSVPEDIMMVLLYLHDFVHDSSRSLSDVLRHLARMASLHVRHFGRLSSWAIIAIADELDVLSEALKIATSPFGSYAVSAVMPRSTSTASGAHLQPEDIPLENDTAVQQDWPMTAATNGFCAFPSARSDPSLGSLGVGPVSPEDKLQICQMARKYPGHSSEPGTECATPEACPTCNGVWCDEATQSLLQVQSQNETQVYPLESDNETTKTWPMTDAASGFCAYPSERSDPTLGGEKLGAAPTSPEEILKVCEMAQKYEGHRAAPGSECASETSCGGCNGVWCNGTVQSLLQVQAQNETQVYPLESDNETAKTWPMTDAASGFCAYPSERSDPTLGGEKLGAAPTSPEEILKVCEMAQKYEGHRAAPGSECASETSCGGCNGVWCNGTVQSLLQAQAQKETQVYPLESDNETAKTWPMTDAASGFCAYPSERSDPTLGGEKLGAAPTSPEEILKVCEMAQKYEGHRAAPGSECASETSCGGCNGVWCNGTVQSLLQVQAQNETQVYPLESDNETAKTWPMTDAASGFCAYPSERSDPTLGGEKLGAAPTSPEEILKVCEMAQKYEGHRAAPGSECASETSCGGCNGVWCNGTVQSLLQAQAQKETQVYPLESDNETAKTWPMTDAASGFCAYPSERSDPTLGGEKLGAAPTSPEEILKVCEMAQKYEGHRASPGSECASETSCGGCNGVWCNGTVQSLLQVQAQNETQVYPLESDNETAKTWPMTDAASGFCAYPSERSDPTLGGEKLGAAPTSPEEILKVCEMAQKYEGHRASPGSECASETSCGGCNGVWCNGTVQSLLQVQAQNETQVYPLESDNETAKTWPMTDAASGFCAYPSERSDPTLGGEKLGAAPTSPEEILKVCEMAQKYEGHRAAPGSECASETSCGGCNGVWCNGTVQA</sequence>
<reference evidence="6" key="1">
    <citation type="submission" date="2021-02" db="EMBL/GenBank/DDBJ databases">
        <authorList>
            <person name="Dougan E. K."/>
            <person name="Rhodes N."/>
            <person name="Thang M."/>
            <person name="Chan C."/>
        </authorList>
    </citation>
    <scope>NUCLEOTIDE SEQUENCE</scope>
</reference>
<evidence type="ECO:0000256" key="2">
    <source>
        <dbReference type="ARBA" id="ARBA00022679"/>
    </source>
</evidence>
<dbReference type="PANTHER" id="PTHR20961">
    <property type="entry name" value="GLYCOSYLTRANSFERASE"/>
    <property type="match status" value="1"/>
</dbReference>
<keyword evidence="1" id="KW-0328">Glycosyltransferase</keyword>
<dbReference type="InterPro" id="IPR011990">
    <property type="entry name" value="TPR-like_helical_dom_sf"/>
</dbReference>
<keyword evidence="2" id="KW-0808">Transferase</keyword>
<proteinExistence type="predicted"/>
<protein>
    <recommendedName>
        <fullName evidence="5">Glycosyltransferase 61 catalytic domain-containing protein</fullName>
    </recommendedName>
</protein>
<dbReference type="InterPro" id="IPR049625">
    <property type="entry name" value="Glyco_transf_61_cat"/>
</dbReference>
<evidence type="ECO:0000313" key="7">
    <source>
        <dbReference type="Proteomes" id="UP000604046"/>
    </source>
</evidence>
<dbReference type="Pfam" id="PF04577">
    <property type="entry name" value="Glyco_transf_61"/>
    <property type="match status" value="1"/>
</dbReference>
<evidence type="ECO:0000256" key="3">
    <source>
        <dbReference type="ARBA" id="ARBA00023180"/>
    </source>
</evidence>
<feature type="region of interest" description="Disordered" evidence="4">
    <location>
        <begin position="1"/>
        <end position="25"/>
    </location>
</feature>
<evidence type="ECO:0000256" key="4">
    <source>
        <dbReference type="SAM" id="MobiDB-lite"/>
    </source>
</evidence>
<organism evidence="6 7">
    <name type="scientific">Symbiodinium natans</name>
    <dbReference type="NCBI Taxonomy" id="878477"/>
    <lineage>
        <taxon>Eukaryota</taxon>
        <taxon>Sar</taxon>
        <taxon>Alveolata</taxon>
        <taxon>Dinophyceae</taxon>
        <taxon>Suessiales</taxon>
        <taxon>Symbiodiniaceae</taxon>
        <taxon>Symbiodinium</taxon>
    </lineage>
</organism>
<keyword evidence="7" id="KW-1185">Reference proteome</keyword>
<dbReference type="InterPro" id="IPR007657">
    <property type="entry name" value="Glycosyltransferase_61"/>
</dbReference>
<feature type="domain" description="Glycosyltransferase 61 catalytic" evidence="5">
    <location>
        <begin position="404"/>
        <end position="581"/>
    </location>
</feature>
<gene>
    <name evidence="6" type="ORF">SNAT2548_LOCUS8104</name>
</gene>
<comment type="caution">
    <text evidence="6">The sequence shown here is derived from an EMBL/GenBank/DDBJ whole genome shotgun (WGS) entry which is preliminary data.</text>
</comment>
<dbReference type="OrthoDB" id="430385at2759"/>